<dbReference type="Pfam" id="PF05401">
    <property type="entry name" value="NodS"/>
    <property type="match status" value="1"/>
</dbReference>
<evidence type="ECO:0000313" key="2">
    <source>
        <dbReference type="Proteomes" id="UP000198282"/>
    </source>
</evidence>
<protein>
    <submittedName>
        <fullName evidence="1">Nodulation protein S (NodS)</fullName>
    </submittedName>
</protein>
<proteinExistence type="predicted"/>
<name>A0A239FEI2_9ACTN</name>
<dbReference type="CDD" id="cd02440">
    <property type="entry name" value="AdoMet_MTases"/>
    <property type="match status" value="1"/>
</dbReference>
<dbReference type="InterPro" id="IPR008715">
    <property type="entry name" value="SAM-MeTfrase_NodS-like"/>
</dbReference>
<sequence>MTAEASTLGPEYFEHMYSASPDPWGFTSRWYEERKYAISAALLPSRRYRDAFEVGCSIGVFTALLAPRCDRLLACDLSPVAVAAAAERTAGYPWTRVERRTMPGDWPRQESGFDLIVLSEVLYYFGGEDLDLMLDLATAALSPSGTLLAVHWRHPVAEYPRSGEEVHHALAGRTELTRLVDHREPDFLAEVYLRGSTAPSVAETEGLV</sequence>
<dbReference type="OrthoDB" id="116799at2"/>
<dbReference type="SUPFAM" id="SSF53335">
    <property type="entry name" value="S-adenosyl-L-methionine-dependent methyltransferases"/>
    <property type="match status" value="1"/>
</dbReference>
<organism evidence="1 2">
    <name type="scientific">Streptosporangium subroseum</name>
    <dbReference type="NCBI Taxonomy" id="106412"/>
    <lineage>
        <taxon>Bacteria</taxon>
        <taxon>Bacillati</taxon>
        <taxon>Actinomycetota</taxon>
        <taxon>Actinomycetes</taxon>
        <taxon>Streptosporangiales</taxon>
        <taxon>Streptosporangiaceae</taxon>
        <taxon>Streptosporangium</taxon>
    </lineage>
</organism>
<dbReference type="EMBL" id="FZOD01000011">
    <property type="protein sequence ID" value="SNS54703.1"/>
    <property type="molecule type" value="Genomic_DNA"/>
</dbReference>
<dbReference type="InterPro" id="IPR029063">
    <property type="entry name" value="SAM-dependent_MTases_sf"/>
</dbReference>
<accession>A0A239FEI2</accession>
<dbReference type="RefSeq" id="WP_089207705.1">
    <property type="nucleotide sequence ID" value="NZ_FZOD01000011.1"/>
</dbReference>
<evidence type="ECO:0000313" key="1">
    <source>
        <dbReference type="EMBL" id="SNS54703.1"/>
    </source>
</evidence>
<reference evidence="1 2" key="1">
    <citation type="submission" date="2017-06" db="EMBL/GenBank/DDBJ databases">
        <authorList>
            <person name="Kim H.J."/>
            <person name="Triplett B.A."/>
        </authorList>
    </citation>
    <scope>NUCLEOTIDE SEQUENCE [LARGE SCALE GENOMIC DNA]</scope>
    <source>
        <strain evidence="1 2">CGMCC 4.2132</strain>
    </source>
</reference>
<gene>
    <name evidence="1" type="ORF">SAMN05216276_1011100</name>
</gene>
<dbReference type="AlphaFoldDB" id="A0A239FEI2"/>
<dbReference type="GO" id="GO:0009312">
    <property type="term" value="P:oligosaccharide biosynthetic process"/>
    <property type="evidence" value="ECO:0007669"/>
    <property type="project" value="InterPro"/>
</dbReference>
<dbReference type="Proteomes" id="UP000198282">
    <property type="component" value="Unassembled WGS sequence"/>
</dbReference>
<keyword evidence="2" id="KW-1185">Reference proteome</keyword>
<dbReference type="GO" id="GO:0008757">
    <property type="term" value="F:S-adenosylmethionine-dependent methyltransferase activity"/>
    <property type="evidence" value="ECO:0007669"/>
    <property type="project" value="InterPro"/>
</dbReference>
<dbReference type="Gene3D" id="3.40.50.150">
    <property type="entry name" value="Vaccinia Virus protein VP39"/>
    <property type="match status" value="1"/>
</dbReference>